<organism evidence="2 3">
    <name type="scientific">Leptospira congkakensis</name>
    <dbReference type="NCBI Taxonomy" id="2484932"/>
    <lineage>
        <taxon>Bacteria</taxon>
        <taxon>Pseudomonadati</taxon>
        <taxon>Spirochaetota</taxon>
        <taxon>Spirochaetia</taxon>
        <taxon>Leptospirales</taxon>
        <taxon>Leptospiraceae</taxon>
        <taxon>Leptospira</taxon>
    </lineage>
</organism>
<proteinExistence type="predicted"/>
<sequence>MSNSTKSIYKDQLPNPDKVNFEKIFNYFAGAASVIAFLMLWKDLFANDTKIFIFIAYLIFQNISIIIYLIYKSMGKEKRFAQSIYYLHYINHSIRDSISDFLKTKQKQKKESLVDILDAVAECFSLLCSTKCRVTIKQLNDKMELEMVARNSTSLQTKENKFTSSHIHKLSDNTDFYNLWYSIDGCSRYYLCNNLKNEFKQLRYKNSSFSLKGGEPKIKDILGFFTYIENWNLSYRSTLVIPIRYIADYDPPENHVEISPNWDYFGFLCIDANKKNVFDTRYAPEVGAAVADVLFTYFRTISSIETQENQNESH</sequence>
<accession>A0A8B5NBT7</accession>
<dbReference type="Proteomes" id="UP000298263">
    <property type="component" value="Unassembled WGS sequence"/>
</dbReference>
<dbReference type="EMBL" id="RQGP01000004">
    <property type="protein sequence ID" value="TGL97055.1"/>
    <property type="molecule type" value="Genomic_DNA"/>
</dbReference>
<keyword evidence="3" id="KW-1185">Reference proteome</keyword>
<feature type="transmembrane region" description="Helical" evidence="1">
    <location>
        <begin position="51"/>
        <end position="71"/>
    </location>
</feature>
<keyword evidence="1" id="KW-1133">Transmembrane helix</keyword>
<protein>
    <submittedName>
        <fullName evidence="2">Uncharacterized protein</fullName>
    </submittedName>
</protein>
<dbReference type="RefSeq" id="WP_135736241.1">
    <property type="nucleotide sequence ID" value="NZ_RQGO01000021.1"/>
</dbReference>
<keyword evidence="1" id="KW-0812">Transmembrane</keyword>
<name>A0A8B5NBT7_9LEPT</name>
<comment type="caution">
    <text evidence="2">The sequence shown here is derived from an EMBL/GenBank/DDBJ whole genome shotgun (WGS) entry which is preliminary data.</text>
</comment>
<keyword evidence="1" id="KW-0472">Membrane</keyword>
<feature type="transmembrane region" description="Helical" evidence="1">
    <location>
        <begin position="24"/>
        <end position="45"/>
    </location>
</feature>
<evidence type="ECO:0000313" key="3">
    <source>
        <dbReference type="Proteomes" id="UP000298263"/>
    </source>
</evidence>
<gene>
    <name evidence="2" type="ORF">EHQ69_00065</name>
</gene>
<evidence type="ECO:0000313" key="2">
    <source>
        <dbReference type="EMBL" id="TGL97055.1"/>
    </source>
</evidence>
<evidence type="ECO:0000256" key="1">
    <source>
        <dbReference type="SAM" id="Phobius"/>
    </source>
</evidence>
<reference evidence="2" key="1">
    <citation type="journal article" date="2019" name="PLoS Negl. Trop. Dis.">
        <title>Revisiting the worldwide diversity of Leptospira species in the environment.</title>
        <authorList>
            <person name="Vincent A.T."/>
            <person name="Schiettekatte O."/>
            <person name="Bourhy P."/>
            <person name="Veyrier F.J."/>
            <person name="Picardeau M."/>
        </authorList>
    </citation>
    <scope>NUCLEOTIDE SEQUENCE [LARGE SCALE GENOMIC DNA]</scope>
    <source>
        <strain evidence="2">201702422</strain>
    </source>
</reference>
<dbReference type="AlphaFoldDB" id="A0A8B5NBT7"/>